<dbReference type="CTD" id="20211493"/>
<evidence type="ECO:0000256" key="1">
    <source>
        <dbReference type="ARBA" id="ARBA00022443"/>
    </source>
</evidence>
<evidence type="ECO:0000313" key="5">
    <source>
        <dbReference type="EMBL" id="ESO10619.1"/>
    </source>
</evidence>
<reference evidence="7" key="1">
    <citation type="submission" date="2012-12" db="EMBL/GenBank/DDBJ databases">
        <authorList>
            <person name="Hellsten U."/>
            <person name="Grimwood J."/>
            <person name="Chapman J.A."/>
            <person name="Shapiro H."/>
            <person name="Aerts A."/>
            <person name="Otillar R.P."/>
            <person name="Terry A.Y."/>
            <person name="Boore J.L."/>
            <person name="Simakov O."/>
            <person name="Marletaz F."/>
            <person name="Cho S.-J."/>
            <person name="Edsinger-Gonzales E."/>
            <person name="Havlak P."/>
            <person name="Kuo D.-H."/>
            <person name="Larsson T."/>
            <person name="Lv J."/>
            <person name="Arendt D."/>
            <person name="Savage R."/>
            <person name="Osoegawa K."/>
            <person name="de Jong P."/>
            <person name="Lindberg D.R."/>
            <person name="Seaver E.C."/>
            <person name="Weisblat D.A."/>
            <person name="Putnam N.H."/>
            <person name="Grigoriev I.V."/>
            <person name="Rokhsar D.S."/>
        </authorList>
    </citation>
    <scope>NUCLEOTIDE SEQUENCE</scope>
</reference>
<evidence type="ECO:0000256" key="2">
    <source>
        <dbReference type="PROSITE-ProRule" id="PRU00192"/>
    </source>
</evidence>
<evidence type="ECO:0000313" key="6">
    <source>
        <dbReference type="EnsemblMetazoa" id="HelroP190109"/>
    </source>
</evidence>
<name>T1FRP6_HELRO</name>
<evidence type="ECO:0000259" key="4">
    <source>
        <dbReference type="PROSITE" id="PS50002"/>
    </source>
</evidence>
<reference evidence="6" key="3">
    <citation type="submission" date="2015-06" db="UniProtKB">
        <authorList>
            <consortium name="EnsemblMetazoa"/>
        </authorList>
    </citation>
    <scope>IDENTIFICATION</scope>
</reference>
<evidence type="ECO:0000256" key="3">
    <source>
        <dbReference type="SAM" id="MobiDB-lite"/>
    </source>
</evidence>
<dbReference type="PROSITE" id="PS50002">
    <property type="entry name" value="SH3"/>
    <property type="match status" value="1"/>
</dbReference>
<dbReference type="EMBL" id="AMQM01002679">
    <property type="status" value="NOT_ANNOTATED_CDS"/>
    <property type="molecule type" value="Genomic_DNA"/>
</dbReference>
<keyword evidence="1 2" id="KW-0728">SH3 domain</keyword>
<dbReference type="EMBL" id="AMQM01002680">
    <property type="status" value="NOT_ANNOTATED_CDS"/>
    <property type="molecule type" value="Genomic_DNA"/>
</dbReference>
<keyword evidence="7" id="KW-1185">Reference proteome</keyword>
<dbReference type="GeneID" id="20211493"/>
<feature type="compositionally biased region" description="Low complexity" evidence="3">
    <location>
        <begin position="78"/>
        <end position="90"/>
    </location>
</feature>
<feature type="region of interest" description="Disordered" evidence="3">
    <location>
        <begin position="32"/>
        <end position="90"/>
    </location>
</feature>
<dbReference type="InterPro" id="IPR027681">
    <property type="entry name" value="IRSp53/IRTKS/Pinkbar"/>
</dbReference>
<gene>
    <name evidence="6" type="primary">20211493</name>
    <name evidence="5" type="ORF">HELRODRAFT_190109</name>
</gene>
<feature type="compositionally biased region" description="Pro residues" evidence="3">
    <location>
        <begin position="380"/>
        <end position="389"/>
    </location>
</feature>
<dbReference type="InterPro" id="IPR001452">
    <property type="entry name" value="SH3_domain"/>
</dbReference>
<feature type="region of interest" description="Disordered" evidence="3">
    <location>
        <begin position="326"/>
        <end position="395"/>
    </location>
</feature>
<feature type="compositionally biased region" description="Polar residues" evidence="3">
    <location>
        <begin position="333"/>
        <end position="355"/>
    </location>
</feature>
<dbReference type="Gene3D" id="2.30.30.40">
    <property type="entry name" value="SH3 Domains"/>
    <property type="match status" value="1"/>
</dbReference>
<feature type="compositionally biased region" description="Basic and acidic residues" evidence="3">
    <location>
        <begin position="286"/>
        <end position="297"/>
    </location>
</feature>
<accession>T1FRP6</accession>
<feature type="domain" description="SH3" evidence="4">
    <location>
        <begin position="150"/>
        <end position="212"/>
    </location>
</feature>
<dbReference type="InterPro" id="IPR036028">
    <property type="entry name" value="SH3-like_dom_sf"/>
</dbReference>
<dbReference type="RefSeq" id="XP_009010888.1">
    <property type="nucleotide sequence ID" value="XM_009012640.1"/>
</dbReference>
<dbReference type="PANTHER" id="PTHR14206">
    <property type="entry name" value="BRAIN-SPECIFIC ANGIOGENESIS INHIBITOR 1-ASSOCIATED PROTEIN 2"/>
    <property type="match status" value="1"/>
</dbReference>
<dbReference type="EMBL" id="KB095858">
    <property type="protein sequence ID" value="ESO10619.1"/>
    <property type="molecule type" value="Genomic_DNA"/>
</dbReference>
<feature type="compositionally biased region" description="Low complexity" evidence="3">
    <location>
        <begin position="53"/>
        <end position="68"/>
    </location>
</feature>
<protein>
    <recommendedName>
        <fullName evidence="4">SH3 domain-containing protein</fullName>
    </recommendedName>
</protein>
<organism evidence="6 7">
    <name type="scientific">Helobdella robusta</name>
    <name type="common">Californian leech</name>
    <dbReference type="NCBI Taxonomy" id="6412"/>
    <lineage>
        <taxon>Eukaryota</taxon>
        <taxon>Metazoa</taxon>
        <taxon>Spiralia</taxon>
        <taxon>Lophotrochozoa</taxon>
        <taxon>Annelida</taxon>
        <taxon>Clitellata</taxon>
        <taxon>Hirudinea</taxon>
        <taxon>Rhynchobdellida</taxon>
        <taxon>Glossiphoniidae</taxon>
        <taxon>Helobdella</taxon>
    </lineage>
</organism>
<dbReference type="OrthoDB" id="3800937at2759"/>
<evidence type="ECO:0000313" key="7">
    <source>
        <dbReference type="Proteomes" id="UP000015101"/>
    </source>
</evidence>
<dbReference type="EnsemblMetazoa" id="HelroT190109">
    <property type="protein sequence ID" value="HelroP190109"/>
    <property type="gene ID" value="HelroG190109"/>
</dbReference>
<dbReference type="SMART" id="SM00326">
    <property type="entry name" value="SH3"/>
    <property type="match status" value="1"/>
</dbReference>
<dbReference type="Pfam" id="PF00018">
    <property type="entry name" value="SH3_1"/>
    <property type="match status" value="1"/>
</dbReference>
<dbReference type="AlphaFoldDB" id="T1FRP6"/>
<reference evidence="5 7" key="2">
    <citation type="journal article" date="2013" name="Nature">
        <title>Insights into bilaterian evolution from three spiralian genomes.</title>
        <authorList>
            <person name="Simakov O."/>
            <person name="Marletaz F."/>
            <person name="Cho S.J."/>
            <person name="Edsinger-Gonzales E."/>
            <person name="Havlak P."/>
            <person name="Hellsten U."/>
            <person name="Kuo D.H."/>
            <person name="Larsson T."/>
            <person name="Lv J."/>
            <person name="Arendt D."/>
            <person name="Savage R."/>
            <person name="Osoegawa K."/>
            <person name="de Jong P."/>
            <person name="Grimwood J."/>
            <person name="Chapman J.A."/>
            <person name="Shapiro H."/>
            <person name="Aerts A."/>
            <person name="Otillar R.P."/>
            <person name="Terry A.Y."/>
            <person name="Boore J.L."/>
            <person name="Grigoriev I.V."/>
            <person name="Lindberg D.R."/>
            <person name="Seaver E.C."/>
            <person name="Weisblat D.A."/>
            <person name="Putnam N.H."/>
            <person name="Rokhsar D.S."/>
        </authorList>
    </citation>
    <scope>NUCLEOTIDE SEQUENCE</scope>
</reference>
<dbReference type="Proteomes" id="UP000015101">
    <property type="component" value="Unassembled WGS sequence"/>
</dbReference>
<dbReference type="KEGG" id="hro:HELRODRAFT_190109"/>
<sequence length="395" mass="43837">MVVDFEKTHVVIQSTYKEDSFASVEEVPTAEPVRRATFSGGEIPTANTPIPQPATTQLQQQPATVVVSPPSPQPQQPQPQLQQATTTTSTTTTAVVANKLPEPITVSNPAANHVIQTSHDVIKYNTLSHVPRTATEVLEQLPERNEDLRSALFQLKAVHPFKASNESQLTIEAGDVISVYDDVNQGGWIFGLNENTNRIGWFPFSYTQVAELESLKTLSERLANLEDVFVKRGSRSLQESPNFNDARYRKLMVGEKADEVPPPPDKFSDVSRSSQHGSEYEAQVNKSDEYVETDKDSQTMKLIRQQARHMVPDETRYDAYSSLRLKTLPPSLPQQISASPRRSASRTHNYSSHLSGTLGKTHRSLGALYSENLMRDLSHGPPPPPPPLPLDVQIK</sequence>
<dbReference type="InParanoid" id="T1FRP6"/>
<proteinExistence type="predicted"/>
<dbReference type="SUPFAM" id="SSF50044">
    <property type="entry name" value="SH3-domain"/>
    <property type="match status" value="1"/>
</dbReference>
<dbReference type="PANTHER" id="PTHR14206:SF7">
    <property type="entry name" value="INSULIN RECEPTOR SUBSTRATE 53 KDA, ISOFORM A"/>
    <property type="match status" value="1"/>
</dbReference>
<dbReference type="HOGENOM" id="CLU_698837_0_0_1"/>
<feature type="region of interest" description="Disordered" evidence="3">
    <location>
        <begin position="254"/>
        <end position="297"/>
    </location>
</feature>